<feature type="transmembrane region" description="Helical" evidence="2">
    <location>
        <begin position="115"/>
        <end position="133"/>
    </location>
</feature>
<dbReference type="Proteomes" id="UP001054837">
    <property type="component" value="Unassembled WGS sequence"/>
</dbReference>
<protein>
    <submittedName>
        <fullName evidence="3">Uncharacterized protein</fullName>
    </submittedName>
</protein>
<keyword evidence="2" id="KW-0812">Transmembrane</keyword>
<comment type="caution">
    <text evidence="3">The sequence shown here is derived from an EMBL/GenBank/DDBJ whole genome shotgun (WGS) entry which is preliminary data.</text>
</comment>
<proteinExistence type="predicted"/>
<keyword evidence="2" id="KW-0472">Membrane</keyword>
<evidence type="ECO:0000256" key="2">
    <source>
        <dbReference type="SAM" id="Phobius"/>
    </source>
</evidence>
<keyword evidence="4" id="KW-1185">Reference proteome</keyword>
<gene>
    <name evidence="3" type="ORF">CDAR_551431</name>
</gene>
<organism evidence="3 4">
    <name type="scientific">Caerostris darwini</name>
    <dbReference type="NCBI Taxonomy" id="1538125"/>
    <lineage>
        <taxon>Eukaryota</taxon>
        <taxon>Metazoa</taxon>
        <taxon>Ecdysozoa</taxon>
        <taxon>Arthropoda</taxon>
        <taxon>Chelicerata</taxon>
        <taxon>Arachnida</taxon>
        <taxon>Araneae</taxon>
        <taxon>Araneomorphae</taxon>
        <taxon>Entelegynae</taxon>
        <taxon>Araneoidea</taxon>
        <taxon>Araneidae</taxon>
        <taxon>Caerostris</taxon>
    </lineage>
</organism>
<name>A0AAV4V5V6_9ARAC</name>
<feature type="region of interest" description="Disordered" evidence="1">
    <location>
        <begin position="44"/>
        <end position="104"/>
    </location>
</feature>
<keyword evidence="2" id="KW-1133">Transmembrane helix</keyword>
<dbReference type="AlphaFoldDB" id="A0AAV4V5V6"/>
<accession>A0AAV4V5V6</accession>
<sequence>MTRKMEPQLHGLAFGLFVVDIISEKRNFSSKWSALRQRCEKESFETPEARKAAVKRAAVNRRDPNEARPGPFQATDHPRKDLPEARANSTYGNQSTSSRSINPPTVQKCLPRSRYHIWGGLFFCTAYLAFIGVKEILCE</sequence>
<feature type="compositionally biased region" description="Polar residues" evidence="1">
    <location>
        <begin position="87"/>
        <end position="104"/>
    </location>
</feature>
<evidence type="ECO:0000313" key="4">
    <source>
        <dbReference type="Proteomes" id="UP001054837"/>
    </source>
</evidence>
<evidence type="ECO:0000256" key="1">
    <source>
        <dbReference type="SAM" id="MobiDB-lite"/>
    </source>
</evidence>
<reference evidence="3 4" key="1">
    <citation type="submission" date="2021-06" db="EMBL/GenBank/DDBJ databases">
        <title>Caerostris darwini draft genome.</title>
        <authorList>
            <person name="Kono N."/>
            <person name="Arakawa K."/>
        </authorList>
    </citation>
    <scope>NUCLEOTIDE SEQUENCE [LARGE SCALE GENOMIC DNA]</scope>
</reference>
<evidence type="ECO:0000313" key="3">
    <source>
        <dbReference type="EMBL" id="GIY65617.1"/>
    </source>
</evidence>
<dbReference type="EMBL" id="BPLQ01012459">
    <property type="protein sequence ID" value="GIY65617.1"/>
    <property type="molecule type" value="Genomic_DNA"/>
</dbReference>